<dbReference type="InterPro" id="IPR020103">
    <property type="entry name" value="PsdUridine_synth_cat_dom_sf"/>
</dbReference>
<dbReference type="InterPro" id="IPR006145">
    <property type="entry name" value="PsdUridine_synth_RsuA/RluA"/>
</dbReference>
<reference evidence="2 3" key="1">
    <citation type="submission" date="2022-06" db="EMBL/GenBank/DDBJ databases">
        <title>Dyella sp. Sa strain:Sa Genome sequencing.</title>
        <authorList>
            <person name="Park S."/>
        </authorList>
    </citation>
    <scope>NUCLEOTIDE SEQUENCE [LARGE SCALE GENOMIC DNA]</scope>
    <source>
        <strain evidence="2 3">Sa</strain>
    </source>
</reference>
<dbReference type="PANTHER" id="PTHR21600:SF84">
    <property type="entry name" value="PSEUDOURIDINE SYNTHASE RSUA_RLUA-LIKE DOMAIN-CONTAINING PROTEIN"/>
    <property type="match status" value="1"/>
</dbReference>
<dbReference type="PANTHER" id="PTHR21600">
    <property type="entry name" value="MITOCHONDRIAL RNA PSEUDOURIDINE SYNTHASE"/>
    <property type="match status" value="1"/>
</dbReference>
<evidence type="ECO:0000313" key="3">
    <source>
        <dbReference type="Proteomes" id="UP001204615"/>
    </source>
</evidence>
<dbReference type="RefSeq" id="WP_253568259.1">
    <property type="nucleotide sequence ID" value="NZ_JAMZEK010000003.1"/>
</dbReference>
<dbReference type="InterPro" id="IPR006224">
    <property type="entry name" value="PsdUridine_synth_RluA-like_CS"/>
</dbReference>
<dbReference type="Proteomes" id="UP001204615">
    <property type="component" value="Unassembled WGS sequence"/>
</dbReference>
<proteinExistence type="predicted"/>
<dbReference type="SUPFAM" id="SSF55120">
    <property type="entry name" value="Pseudouridine synthase"/>
    <property type="match status" value="1"/>
</dbReference>
<evidence type="ECO:0000313" key="2">
    <source>
        <dbReference type="EMBL" id="MCP1375641.1"/>
    </source>
</evidence>
<name>A0ABT1FE53_9GAMM</name>
<dbReference type="Gene3D" id="3.30.2350.10">
    <property type="entry name" value="Pseudouridine synthase"/>
    <property type="match status" value="1"/>
</dbReference>
<comment type="caution">
    <text evidence="2">The sequence shown here is derived from an EMBL/GenBank/DDBJ whole genome shotgun (WGS) entry which is preliminary data.</text>
</comment>
<gene>
    <name evidence="2" type="ORF">NC595_16455</name>
</gene>
<evidence type="ECO:0000259" key="1">
    <source>
        <dbReference type="Pfam" id="PF00849"/>
    </source>
</evidence>
<dbReference type="Pfam" id="PF00849">
    <property type="entry name" value="PseudoU_synth_2"/>
    <property type="match status" value="1"/>
</dbReference>
<sequence>MSSIPPSTLHLPPGPWSTVLDCLCDHFAAIPRERWLDRIARGRVLDADGAPITAQTRYRTGMPVRYFREVADEPAIPGDVHVVHADPHLVVADKPPGLPVTPVGSYVTQTLLARLVALTGNPDLVPLHRLDRLTSGLVLFSARPDNRDDYLRLFRERRIGKLYEALAPPLPTLDFPLVRRSRIERGEPFFRMREVPGEPNSETRIEVIGRDAALWRYRLRPVTGRKHQLRLHMAGLGAPIANDPLYPQLAAPAPDDPARPLQLLARALDFVDPLTGEPRHFESSRVLR</sequence>
<protein>
    <submittedName>
        <fullName evidence="2">Pseudouridine synthase</fullName>
    </submittedName>
</protein>
<feature type="domain" description="Pseudouridine synthase RsuA/RluA-like" evidence="1">
    <location>
        <begin position="88"/>
        <end position="234"/>
    </location>
</feature>
<keyword evidence="3" id="KW-1185">Reference proteome</keyword>
<dbReference type="PROSITE" id="PS01129">
    <property type="entry name" value="PSI_RLU"/>
    <property type="match status" value="1"/>
</dbReference>
<organism evidence="2 3">
    <name type="scientific">Dyella lutea</name>
    <dbReference type="NCBI Taxonomy" id="2950441"/>
    <lineage>
        <taxon>Bacteria</taxon>
        <taxon>Pseudomonadati</taxon>
        <taxon>Pseudomonadota</taxon>
        <taxon>Gammaproteobacteria</taxon>
        <taxon>Lysobacterales</taxon>
        <taxon>Rhodanobacteraceae</taxon>
        <taxon>Dyella</taxon>
    </lineage>
</organism>
<dbReference type="EMBL" id="JAMZEK010000003">
    <property type="protein sequence ID" value="MCP1375641.1"/>
    <property type="molecule type" value="Genomic_DNA"/>
</dbReference>
<dbReference type="InterPro" id="IPR050188">
    <property type="entry name" value="RluA_PseudoU_synthase"/>
</dbReference>
<accession>A0ABT1FE53</accession>